<reference evidence="4 13" key="2">
    <citation type="submission" date="2018-08" db="EMBL/GenBank/DDBJ databases">
        <authorList>
            <consortium name="GenomeTrakr network: Whole genome sequencing for foodborne pathogen traceback"/>
        </authorList>
    </citation>
    <scope>NUCLEOTIDE SEQUENCE [LARGE SCALE GENOMIC DNA]</scope>
    <source>
        <strain evidence="4 13">AZ-TG60901</strain>
        <strain evidence="2 15">PSU-1859</strain>
    </source>
</reference>
<reference evidence="5" key="1">
    <citation type="journal article" date="2018" name="Genome Biol.">
        <title>SKESA: strategic k-mer extension for scrupulous assemblies.</title>
        <authorList>
            <person name="Souvorov A."/>
            <person name="Agarwala R."/>
            <person name="Lipman D.J."/>
        </authorList>
    </citation>
    <scope>NUCLEOTIDE SEQUENCE</scope>
    <source>
        <strain evidence="5">SJP41</strain>
    </source>
</reference>
<dbReference type="Proteomes" id="UP000509260">
    <property type="component" value="Plasmid pMTY18780-3"/>
</dbReference>
<dbReference type="EMBL" id="RYCF01000022">
    <property type="protein sequence ID" value="MQK24549.1"/>
    <property type="molecule type" value="Genomic_DNA"/>
</dbReference>
<dbReference type="EMBL" id="DADPIR010000018">
    <property type="protein sequence ID" value="HAZ7492588.1"/>
    <property type="molecule type" value="Genomic_DNA"/>
</dbReference>
<dbReference type="EMBL" id="JAAJRI010000014">
    <property type="protein sequence ID" value="NGE89927.1"/>
    <property type="molecule type" value="Genomic_DNA"/>
</dbReference>
<dbReference type="Proteomes" id="UP000532204">
    <property type="component" value="Unassembled WGS sequence"/>
</dbReference>
<dbReference type="EMBL" id="JABUPJ010000018">
    <property type="protein sequence ID" value="NYQ39978.1"/>
    <property type="molecule type" value="Genomic_DNA"/>
</dbReference>
<dbReference type="EMBL" id="AP023200">
    <property type="protein sequence ID" value="BCG39726.1"/>
    <property type="molecule type" value="Genomic_DNA"/>
</dbReference>
<organism evidence="6 10">
    <name type="scientific">Escherichia coli</name>
    <dbReference type="NCBI Taxonomy" id="562"/>
    <lineage>
        <taxon>Bacteria</taxon>
        <taxon>Pseudomonadati</taxon>
        <taxon>Pseudomonadota</taxon>
        <taxon>Gammaproteobacteria</taxon>
        <taxon>Enterobacterales</taxon>
        <taxon>Enterobacteriaceae</taxon>
        <taxon>Escherichia</taxon>
    </lineage>
</organism>
<evidence type="ECO:0000313" key="15">
    <source>
        <dbReference type="Proteomes" id="UP000543252"/>
    </source>
</evidence>
<sequence length="70" mass="7578">MNTTISSLIALEIGHVQKLADECVADILTDLPNEQIQVGVNDTTGFIFELNNKRFTLLNTGSGSLAVRIC</sequence>
<evidence type="ECO:0000313" key="3">
    <source>
        <dbReference type="EMBL" id="EFC9749223.1"/>
    </source>
</evidence>
<name>A0A0J8ZNZ9_ECOLX</name>
<dbReference type="RefSeq" id="WP_001098353.1">
    <property type="nucleotide sequence ID" value="NZ_AP022542.1"/>
</dbReference>
<geneLocation type="plasmid" evidence="9">
    <name>1</name>
</geneLocation>
<evidence type="ECO:0000313" key="9">
    <source>
        <dbReference type="EMBL" id="VUD39673.1"/>
    </source>
</evidence>
<reference evidence="1 12" key="8">
    <citation type="submission" date="2020-06" db="EMBL/GenBank/DDBJ databases">
        <title>Whole-genome sequencing of blaNDM-5 positive Escherichia coli isolated from a Japanese patient with no history of travel abroad.</title>
        <authorList>
            <person name="Ito Y."/>
            <person name="Aoki K."/>
            <person name="Nakayama N."/>
            <person name="Ohtsuka M."/>
            <person name="Ota M."/>
            <person name="Kaneko N."/>
            <person name="Yoshida M."/>
            <person name="Ishii Y."/>
            <person name="Tateda K."/>
            <person name="Matsuse H."/>
        </authorList>
    </citation>
    <scope>NUCLEOTIDE SEQUENCE [LARGE SCALE GENOMIC DNA]</scope>
    <source>
        <strain evidence="1 12">TUM18780</strain>
        <plasmid evidence="1">pMTY18780-3</plasmid>
        <plasmid evidence="12">pmty18780-3 dna</plasmid>
    </source>
</reference>
<evidence type="ECO:0000313" key="13">
    <source>
        <dbReference type="Proteomes" id="UP000528504"/>
    </source>
</evidence>
<evidence type="ECO:0000313" key="14">
    <source>
        <dbReference type="Proteomes" id="UP000532204"/>
    </source>
</evidence>
<reference evidence="5" key="9">
    <citation type="submission" date="2021-03" db="EMBL/GenBank/DDBJ databases">
        <authorList>
            <consortium name="NCBI Pathogen Detection Project"/>
        </authorList>
    </citation>
    <scope>NUCLEOTIDE SEQUENCE</scope>
    <source>
        <strain evidence="5">SJP41</strain>
    </source>
</reference>
<dbReference type="EMBL" id="AASEBA010000012">
    <property type="protein sequence ID" value="EFC9749223.1"/>
    <property type="molecule type" value="Genomic_DNA"/>
</dbReference>
<dbReference type="EMBL" id="LR595878">
    <property type="protein sequence ID" value="VUD39673.1"/>
    <property type="molecule type" value="Genomic_DNA"/>
</dbReference>
<dbReference type="AlphaFoldDB" id="A0A0J8ZNZ9"/>
<dbReference type="EMBL" id="AATJQG010000030">
    <property type="protein sequence ID" value="EFM0518231.1"/>
    <property type="molecule type" value="Genomic_DNA"/>
</dbReference>
<evidence type="ECO:0000313" key="8">
    <source>
        <dbReference type="EMBL" id="NYQ39978.1"/>
    </source>
</evidence>
<geneLocation type="plasmid" evidence="12">
    <name>pmty18780-3 dna</name>
</geneLocation>
<accession>A0A0J8ZNZ9</accession>
<reference evidence="3 14" key="4">
    <citation type="submission" date="2019-05" db="EMBL/GenBank/DDBJ databases">
        <authorList>
            <consortium name="NARMS: The National Antimicrobial Resistance Monitoring System"/>
        </authorList>
    </citation>
    <scope>NUCLEOTIDE SEQUENCE [LARGE SCALE GENOMIC DNA]</scope>
    <source>
        <strain evidence="3 14">CVM N18EC122</strain>
    </source>
</reference>
<dbReference type="EMBL" id="AASFMQ010000060">
    <property type="protein sequence ID" value="EFB3618228.1"/>
    <property type="molecule type" value="Genomic_DNA"/>
</dbReference>
<dbReference type="Proteomes" id="UP000528504">
    <property type="component" value="Unassembled WGS sequence"/>
</dbReference>
<dbReference type="Proteomes" id="UP000472856">
    <property type="component" value="Unassembled WGS sequence"/>
</dbReference>
<evidence type="ECO:0000313" key="5">
    <source>
        <dbReference type="EMBL" id="HAZ7492588.1"/>
    </source>
</evidence>
<evidence type="ECO:0000313" key="2">
    <source>
        <dbReference type="EMBL" id="EFB3618228.1"/>
    </source>
</evidence>
<reference evidence="8" key="6">
    <citation type="journal article" date="2020" name="J. Appl. Microbiol.">
        <title>Genetic characterization of Shigatoxigenic and enteropathogenic Escherichia coli O80:H2 from diarrheic and septicemic calves and relatedness to human Shigatoxigenic E. coli O80:H2.</title>
        <authorList>
            <person name="Habets A."/>
            <person name="Crombe F."/>
            <person name="Nakamura K."/>
            <person name="Guerin V."/>
            <person name="De Rauw K."/>
            <person name="Pierard D."/>
            <person name="Saulmont M."/>
            <person name="Hayashi T."/>
            <person name="Mainil J.G."/>
            <person name="Thiry D."/>
        </authorList>
    </citation>
    <scope>NUCLEOTIDE SEQUENCE [LARGE SCALE GENOMIC DNA]</scope>
    <source>
        <strain evidence="8">EH3306</strain>
    </source>
</reference>
<evidence type="ECO:0000313" key="1">
    <source>
        <dbReference type="EMBL" id="BCG39726.1"/>
    </source>
</evidence>
<reference evidence="7 11" key="7">
    <citation type="submission" date="2020-02" db="EMBL/GenBank/DDBJ databases">
        <title>WGS of Carbapenem-Resistant Enterobacteriaceae.</title>
        <authorList>
            <person name="Tokajian S."/>
            <person name="El Chaar M."/>
            <person name="El Khoury M."/>
        </authorList>
    </citation>
    <scope>NUCLEOTIDE SEQUENCE [LARGE SCALE GENOMIC DNA]</scope>
    <source>
        <strain evidence="7 11">ECM_75</strain>
    </source>
</reference>
<evidence type="ECO:0000313" key="7">
    <source>
        <dbReference type="EMBL" id="NGE89927.1"/>
    </source>
</evidence>
<keyword evidence="1" id="KW-0614">Plasmid</keyword>
<evidence type="ECO:0000313" key="4">
    <source>
        <dbReference type="EMBL" id="EFM0518231.1"/>
    </source>
</evidence>
<reference evidence="9" key="5">
    <citation type="submission" date="2019-06" db="EMBL/GenBank/DDBJ databases">
        <authorList>
            <consortium name="Pathogen Informatics"/>
        </authorList>
    </citation>
    <scope>NUCLEOTIDE SEQUENCE [LARGE SCALE GENOMIC DNA]</scope>
    <source>
        <strain evidence="9">VRES-hospital6495207</strain>
        <plasmid evidence="9">1</plasmid>
    </source>
</reference>
<reference evidence="6 10" key="3">
    <citation type="journal article" date="2019" name="Environ. Health Perspect.">
        <title>Inter-host Transmission of Carbapenemase-Producing Escherichia coli among Humans and Backyard Animals.</title>
        <authorList>
            <person name="Li J."/>
            <person name="Bi Z."/>
            <person name="Ma S."/>
            <person name="Chen B."/>
            <person name="Cai C."/>
            <person name="He J."/>
            <person name="Schwarz S."/>
            <person name="Sun C."/>
            <person name="Zhou Y."/>
            <person name="Yin J."/>
            <person name="Hulth A."/>
            <person name="Wang Y."/>
            <person name="Shen Z."/>
            <person name="Wang S."/>
            <person name="Wu C."/>
            <person name="Nilsson L.E."/>
            <person name="Walsh T.R."/>
            <person name="Borjesson S."/>
            <person name="Shen J."/>
            <person name="Sun Q."/>
            <person name="Wang Y."/>
        </authorList>
    </citation>
    <scope>NUCLEOTIDE SEQUENCE [LARGE SCALE GENOMIC DNA]</scope>
    <source>
        <strain evidence="6 10">A016f</strain>
    </source>
</reference>
<evidence type="ECO:0000313" key="11">
    <source>
        <dbReference type="Proteomes" id="UP000472856"/>
    </source>
</evidence>
<proteinExistence type="predicted"/>
<dbReference type="Proteomes" id="UP000868636">
    <property type="component" value="Unassembled WGS sequence"/>
</dbReference>
<evidence type="ECO:0000313" key="12">
    <source>
        <dbReference type="Proteomes" id="UP000509260"/>
    </source>
</evidence>
<gene>
    <name evidence="4" type="ORF">CF22_004302</name>
    <name evidence="3" type="ORF">E6D34_08050</name>
    <name evidence="6" type="ORF">EIZ93_09525</name>
    <name evidence="2" type="ORF">FPS11_25660</name>
    <name evidence="8" type="ORF">G4A38_15460</name>
    <name evidence="7" type="ORF">G5603_17330</name>
    <name evidence="5" type="ORF">J8F57_002821</name>
    <name evidence="9" type="ORF">SAMEA4370386_00035</name>
    <name evidence="1" type="ORF">TUM18780_48880</name>
</gene>
<dbReference type="Proteomes" id="UP000543252">
    <property type="component" value="Unassembled WGS sequence"/>
</dbReference>
<evidence type="ECO:0000313" key="10">
    <source>
        <dbReference type="Proteomes" id="UP000359125"/>
    </source>
</evidence>
<protein>
    <submittedName>
        <fullName evidence="6">Uncharacterized protein</fullName>
    </submittedName>
</protein>
<geneLocation type="plasmid" evidence="1">
    <name>pMTY18780-3</name>
</geneLocation>
<dbReference type="Proteomes" id="UP000359125">
    <property type="component" value="Unassembled WGS sequence"/>
</dbReference>
<evidence type="ECO:0000313" key="6">
    <source>
        <dbReference type="EMBL" id="MQK24549.1"/>
    </source>
</evidence>
<dbReference type="Proteomes" id="UP000540485">
    <property type="component" value="Unassembled WGS sequence"/>
</dbReference>